<feature type="binding site" evidence="8">
    <location>
        <position position="210"/>
    </location>
    <ligand>
        <name>Ca(2+)</name>
        <dbReference type="ChEBI" id="CHEBI:29108"/>
        <label>3</label>
    </ligand>
</feature>
<feature type="binding site" evidence="8">
    <location>
        <position position="210"/>
    </location>
    <ligand>
        <name>Ca(2+)</name>
        <dbReference type="ChEBI" id="CHEBI:29108"/>
        <label>1</label>
    </ligand>
</feature>
<dbReference type="PRINTS" id="PR00138">
    <property type="entry name" value="MATRIXIN"/>
</dbReference>
<feature type="binding site" description="in inhibited form" evidence="8">
    <location>
        <position position="89"/>
    </location>
    <ligand>
        <name>Zn(2+)</name>
        <dbReference type="ChEBI" id="CHEBI:29105"/>
        <label>2</label>
        <note>catalytic</note>
    </ligand>
</feature>
<dbReference type="Gene3D" id="3.40.390.10">
    <property type="entry name" value="Collagenase (Catalytic Domain)"/>
    <property type="match status" value="1"/>
</dbReference>
<feature type="binding site" evidence="8">
    <location>
        <position position="169"/>
    </location>
    <ligand>
        <name>Ca(2+)</name>
        <dbReference type="ChEBI" id="CHEBI:29108"/>
        <label>2</label>
    </ligand>
</feature>
<evidence type="ECO:0000313" key="10">
    <source>
        <dbReference type="EMBL" id="BAT62460.1"/>
    </source>
</evidence>
<accession>A0A0S3Q296</accession>
<dbReference type="AlphaFoldDB" id="A0A0S3Q296"/>
<feature type="active site" evidence="7">
    <location>
        <position position="231"/>
    </location>
</feature>
<keyword evidence="6" id="KW-0482">Metalloprotease</keyword>
<evidence type="ECO:0000256" key="5">
    <source>
        <dbReference type="ARBA" id="ARBA00022833"/>
    </source>
</evidence>
<feature type="binding site" evidence="8">
    <location>
        <position position="181"/>
    </location>
    <ligand>
        <name>Zn(2+)</name>
        <dbReference type="ChEBI" id="CHEBI:29105"/>
        <label>1</label>
    </ligand>
</feature>
<feature type="binding site" evidence="8">
    <location>
        <position position="187"/>
    </location>
    <ligand>
        <name>Ca(2+)</name>
        <dbReference type="ChEBI" id="CHEBI:29108"/>
        <label>3</label>
    </ligand>
</feature>
<dbReference type="GO" id="GO:0005615">
    <property type="term" value="C:extracellular space"/>
    <property type="evidence" value="ECO:0007669"/>
    <property type="project" value="TreeGrafter"/>
</dbReference>
<dbReference type="InterPro" id="IPR033739">
    <property type="entry name" value="M10A_MMP"/>
</dbReference>
<dbReference type="Pfam" id="PF00413">
    <property type="entry name" value="Peptidase_M10"/>
    <property type="match status" value="1"/>
</dbReference>
<feature type="binding site" evidence="8">
    <location>
        <position position="179"/>
    </location>
    <ligand>
        <name>Zn(2+)</name>
        <dbReference type="ChEBI" id="CHEBI:29105"/>
        <label>1</label>
    </ligand>
</feature>
<proteinExistence type="evidence at transcript level"/>
<protein>
    <submittedName>
        <fullName evidence="10">Matrix metalloproteinase</fullName>
    </submittedName>
</protein>
<keyword evidence="2" id="KW-0645">Protease</keyword>
<dbReference type="InterPro" id="IPR006026">
    <property type="entry name" value="Peptidase_Metallo"/>
</dbReference>
<keyword evidence="5 8" id="KW-0862">Zinc</keyword>
<feature type="binding site" evidence="8">
    <location>
        <position position="194"/>
    </location>
    <ligand>
        <name>Zn(2+)</name>
        <dbReference type="ChEBI" id="CHEBI:29105"/>
        <label>1</label>
    </ligand>
</feature>
<feature type="binding site" evidence="8">
    <location>
        <position position="234"/>
    </location>
    <ligand>
        <name>Zn(2+)</name>
        <dbReference type="ChEBI" id="CHEBI:29105"/>
        <label>2</label>
        <note>catalytic</note>
    </ligand>
</feature>
<reference evidence="10" key="1">
    <citation type="submission" date="2015-05" db="EMBL/GenBank/DDBJ databases">
        <title>Function and evolution of the root in the bone-eating worm Osedax japonicus.</title>
        <authorList>
            <person name="Miyamoto N."/>
            <person name="Yoshida M."/>
            <person name="Koga H."/>
            <person name="Fujiwara Y."/>
        </authorList>
    </citation>
    <scope>NUCLEOTIDE SEQUENCE</scope>
</reference>
<dbReference type="SUPFAM" id="SSF55486">
    <property type="entry name" value="Metalloproteases ('zincins'), catalytic domain"/>
    <property type="match status" value="1"/>
</dbReference>
<dbReference type="InterPro" id="IPR024079">
    <property type="entry name" value="MetalloPept_cat_dom_sf"/>
</dbReference>
<evidence type="ECO:0000256" key="4">
    <source>
        <dbReference type="ARBA" id="ARBA00022801"/>
    </source>
</evidence>
<evidence type="ECO:0000259" key="9">
    <source>
        <dbReference type="SMART" id="SM00235"/>
    </source>
</evidence>
<dbReference type="SMART" id="SM00235">
    <property type="entry name" value="ZnMc"/>
    <property type="match status" value="1"/>
</dbReference>
<dbReference type="GO" id="GO:0030574">
    <property type="term" value="P:collagen catabolic process"/>
    <property type="evidence" value="ECO:0007669"/>
    <property type="project" value="TreeGrafter"/>
</dbReference>
<feature type="binding site" evidence="8">
    <location>
        <position position="230"/>
    </location>
    <ligand>
        <name>Zn(2+)</name>
        <dbReference type="ChEBI" id="CHEBI:29105"/>
        <label>2</label>
        <note>catalytic</note>
    </ligand>
</feature>
<evidence type="ECO:0000256" key="3">
    <source>
        <dbReference type="ARBA" id="ARBA00022723"/>
    </source>
</evidence>
<gene>
    <name evidence="10" type="primary">Oja-mmp24</name>
</gene>
<dbReference type="InterPro" id="IPR021190">
    <property type="entry name" value="Pept_M10A"/>
</dbReference>
<feature type="non-terminal residue" evidence="10">
    <location>
        <position position="271"/>
    </location>
</feature>
<evidence type="ECO:0000256" key="1">
    <source>
        <dbReference type="ARBA" id="ARBA00010370"/>
    </source>
</evidence>
<dbReference type="InterPro" id="IPR001818">
    <property type="entry name" value="Pept_M10_metallopeptidase"/>
</dbReference>
<keyword evidence="8" id="KW-0106">Calcium</keyword>
<evidence type="ECO:0000256" key="7">
    <source>
        <dbReference type="PIRSR" id="PIRSR621190-1"/>
    </source>
</evidence>
<keyword evidence="4" id="KW-0378">Hydrolase</keyword>
<dbReference type="PANTHER" id="PTHR10201">
    <property type="entry name" value="MATRIX METALLOPROTEINASE"/>
    <property type="match status" value="1"/>
</dbReference>
<dbReference type="GO" id="GO:0004222">
    <property type="term" value="F:metalloendopeptidase activity"/>
    <property type="evidence" value="ECO:0007669"/>
    <property type="project" value="InterPro"/>
</dbReference>
<dbReference type="CDD" id="cd04278">
    <property type="entry name" value="ZnMc_MMP"/>
    <property type="match status" value="1"/>
</dbReference>
<dbReference type="GO" id="GO:0008270">
    <property type="term" value="F:zinc ion binding"/>
    <property type="evidence" value="ECO:0007669"/>
    <property type="project" value="InterPro"/>
</dbReference>
<evidence type="ECO:0000256" key="2">
    <source>
        <dbReference type="ARBA" id="ARBA00022670"/>
    </source>
</evidence>
<dbReference type="GO" id="GO:0006508">
    <property type="term" value="P:proteolysis"/>
    <property type="evidence" value="ECO:0007669"/>
    <property type="project" value="UniProtKB-KW"/>
</dbReference>
<evidence type="ECO:0000256" key="6">
    <source>
        <dbReference type="ARBA" id="ARBA00023049"/>
    </source>
</evidence>
<comment type="similarity">
    <text evidence="1">Belongs to the peptidase M10A family.</text>
</comment>
<feature type="binding site" evidence="8">
    <location>
        <position position="201"/>
    </location>
    <ligand>
        <name>Ca(2+)</name>
        <dbReference type="ChEBI" id="CHEBI:29108"/>
        <label>2</label>
    </ligand>
</feature>
<sequence length="271" mass="30599">PTSHHEEGAVKYISENFVSSASVEHASVDHVSFLEQFGYLPDRKSMPESFVHEEHDISEALSTMQMMYNIPVTGELDELTLGAMRMPRCGVADHMHSGYKSGLRIVRNKRYALEGSKWNKTTITYSVTRYTSKIPMHQVDQVIKESFGMWAAVTPLNFVNKGYYKLDADIIIFWAYGAHGDSTVFRGKGGLLAHCFYPRYGGDAHFDEAEDWMIGKGPYMTVNLIQVMTHELGHGLGLLHSQNYKAVMAPAYFGFNPNFRLQQDDIQGIQS</sequence>
<organism evidence="10">
    <name type="scientific">Osedax japonicus</name>
    <dbReference type="NCBI Taxonomy" id="385425"/>
    <lineage>
        <taxon>Eukaryota</taxon>
        <taxon>Metazoa</taxon>
        <taxon>Spiralia</taxon>
        <taxon>Lophotrochozoa</taxon>
        <taxon>Annelida</taxon>
        <taxon>Polychaeta</taxon>
        <taxon>Sedentaria</taxon>
        <taxon>Canalipalpata</taxon>
        <taxon>Sabellida</taxon>
        <taxon>Siboglinidae</taxon>
        <taxon>Osedax</taxon>
    </lineage>
</organism>
<feature type="binding site" evidence="8">
    <location>
        <position position="207"/>
    </location>
    <ligand>
        <name>Ca(2+)</name>
        <dbReference type="ChEBI" id="CHEBI:29108"/>
        <label>3</label>
    </ligand>
</feature>
<feature type="binding site" evidence="8">
    <location>
        <position position="203"/>
    </location>
    <ligand>
        <name>Ca(2+)</name>
        <dbReference type="ChEBI" id="CHEBI:29108"/>
        <label>2</label>
    </ligand>
</feature>
<dbReference type="GO" id="GO:0030198">
    <property type="term" value="P:extracellular matrix organization"/>
    <property type="evidence" value="ECO:0007669"/>
    <property type="project" value="TreeGrafter"/>
</dbReference>
<dbReference type="InterPro" id="IPR036365">
    <property type="entry name" value="PGBD-like_sf"/>
</dbReference>
<feature type="domain" description="Peptidase metallopeptidase" evidence="9">
    <location>
        <begin position="114"/>
        <end position="271"/>
    </location>
</feature>
<dbReference type="SUPFAM" id="SSF47090">
    <property type="entry name" value="PGBD-like"/>
    <property type="match status" value="1"/>
</dbReference>
<feature type="binding site" evidence="8">
    <location>
        <position position="240"/>
    </location>
    <ligand>
        <name>Zn(2+)</name>
        <dbReference type="ChEBI" id="CHEBI:29105"/>
        <label>2</label>
        <note>catalytic</note>
    </ligand>
</feature>
<keyword evidence="3 8" id="KW-0479">Metal-binding</keyword>
<feature type="binding site" evidence="8">
    <location>
        <position position="205"/>
    </location>
    <ligand>
        <name>Zn(2+)</name>
        <dbReference type="ChEBI" id="CHEBI:29105"/>
        <label>1</label>
    </ligand>
</feature>
<comment type="cofactor">
    <cofactor evidence="8">
        <name>Ca(2+)</name>
        <dbReference type="ChEBI" id="CHEBI:29108"/>
    </cofactor>
    <text evidence="8">Can bind about 5 Ca(2+) ions per subunit.</text>
</comment>
<feature type="non-terminal residue" evidence="10">
    <location>
        <position position="1"/>
    </location>
</feature>
<dbReference type="PANTHER" id="PTHR10201:SF331">
    <property type="entry name" value="MATRIX METALLOPROTEINASE-14-LIKE ISOFORM X1"/>
    <property type="match status" value="1"/>
</dbReference>
<evidence type="ECO:0000256" key="8">
    <source>
        <dbReference type="PIRSR" id="PIRSR621190-2"/>
    </source>
</evidence>
<feature type="binding site" evidence="8">
    <location>
        <position position="248"/>
    </location>
    <ligand>
        <name>Zn(2+)</name>
        <dbReference type="ChEBI" id="CHEBI:29105"/>
        <label>2</label>
        <note>catalytic</note>
    </ligand>
</feature>
<feature type="binding site" evidence="8">
    <location>
        <position position="191"/>
    </location>
    <ligand>
        <name>Ca(2+)</name>
        <dbReference type="ChEBI" id="CHEBI:29108"/>
        <label>3</label>
    </ligand>
</feature>
<comment type="cofactor">
    <cofactor evidence="8">
        <name>Zn(2+)</name>
        <dbReference type="ChEBI" id="CHEBI:29105"/>
    </cofactor>
    <text evidence="8">Binds 2 Zn(2+) ions per subunit.</text>
</comment>
<name>A0A0S3Q296_9ANNE</name>
<dbReference type="EMBL" id="LC056008">
    <property type="protein sequence ID" value="BAT62460.1"/>
    <property type="molecule type" value="mRNA"/>
</dbReference>
<dbReference type="GO" id="GO:0031012">
    <property type="term" value="C:extracellular matrix"/>
    <property type="evidence" value="ECO:0007669"/>
    <property type="project" value="InterPro"/>
</dbReference>